<accession>A0A1I0VLY8</accession>
<gene>
    <name evidence="2" type="ORF">SAMN05421688_0760</name>
</gene>
<proteinExistence type="predicted"/>
<name>A0A1I0VLY8_9RHOB</name>
<dbReference type="Pfam" id="PF10670">
    <property type="entry name" value="DUF4198"/>
    <property type="match status" value="1"/>
</dbReference>
<feature type="chain" id="PRO_5011658066" evidence="1">
    <location>
        <begin position="20"/>
        <end position="263"/>
    </location>
</feature>
<organism evidence="2 3">
    <name type="scientific">Poseidonocella pacifica</name>
    <dbReference type="NCBI Taxonomy" id="871651"/>
    <lineage>
        <taxon>Bacteria</taxon>
        <taxon>Pseudomonadati</taxon>
        <taxon>Pseudomonadota</taxon>
        <taxon>Alphaproteobacteria</taxon>
        <taxon>Rhodobacterales</taxon>
        <taxon>Roseobacteraceae</taxon>
        <taxon>Poseidonocella</taxon>
    </lineage>
</organism>
<keyword evidence="1" id="KW-0732">Signal</keyword>
<evidence type="ECO:0000256" key="1">
    <source>
        <dbReference type="SAM" id="SignalP"/>
    </source>
</evidence>
<dbReference type="OrthoDB" id="581894at2"/>
<dbReference type="EMBL" id="FOJU01000001">
    <property type="protein sequence ID" value="SFA77238.1"/>
    <property type="molecule type" value="Genomic_DNA"/>
</dbReference>
<sequence>MVSRLIYSLLFALAGPVSAHEFWIAPEQYQVPAGGTITADLRNGEHFNGSRLPYLPRRFERFDWISAAGIAEVEGRAGDLPAVRIEGAPEGLAVLAYGSTERQITYKAWEKFAAFAAHKGFADVETWHDDRDLPRDGFVESYRRYPKALVAVGHGRGTDRATGLETEFIAEANPYVPGFTSPLPVLLLYQDAPRAQAQVEVFDKAPDGAVTITTQTTDADGRAQIPVEAGHSYMLDAVVLRVPDGPTDAAWETLWATLTFAVP</sequence>
<evidence type="ECO:0000313" key="2">
    <source>
        <dbReference type="EMBL" id="SFA77238.1"/>
    </source>
</evidence>
<evidence type="ECO:0000313" key="3">
    <source>
        <dbReference type="Proteomes" id="UP000198796"/>
    </source>
</evidence>
<feature type="signal peptide" evidence="1">
    <location>
        <begin position="1"/>
        <end position="19"/>
    </location>
</feature>
<dbReference type="STRING" id="871651.SAMN05421688_0760"/>
<protein>
    <submittedName>
        <fullName evidence="2">Uncharacterized conserved protein, contains GH25 family domain</fullName>
    </submittedName>
</protein>
<dbReference type="AlphaFoldDB" id="A0A1I0VLY8"/>
<dbReference type="RefSeq" id="WP_092060705.1">
    <property type="nucleotide sequence ID" value="NZ_FOJU01000001.1"/>
</dbReference>
<dbReference type="Proteomes" id="UP000198796">
    <property type="component" value="Unassembled WGS sequence"/>
</dbReference>
<dbReference type="InterPro" id="IPR019613">
    <property type="entry name" value="DUF4198"/>
</dbReference>
<keyword evidence="3" id="KW-1185">Reference proteome</keyword>
<reference evidence="2 3" key="1">
    <citation type="submission" date="2016-10" db="EMBL/GenBank/DDBJ databases">
        <authorList>
            <person name="de Groot N.N."/>
        </authorList>
    </citation>
    <scope>NUCLEOTIDE SEQUENCE [LARGE SCALE GENOMIC DNA]</scope>
    <source>
        <strain evidence="2 3">DSM 29316</strain>
    </source>
</reference>